<sequence length="216" mass="25098">MNLIRLTINKEASTPLSQVLVEHGDVFYRELTKDEQKELKTLEKQLENFTDFSTAEKLQDDQRTGVMAKKKRYEELQQLPTTQQIGWKVANPQPTGILLIHREDNMITYVEGMPSFLFDKLFSQDINITVTGGVSSSPPVQEPQGNRLYEELDRIKLSKPWKDLLDVEYKDGVWWISPQKWLDKDYPTVDNAMKDLKARWVSKGKGDKTAHWEVEL</sequence>
<protein>
    <submittedName>
        <fullName evidence="1">Uncharacterized protein</fullName>
    </submittedName>
</protein>
<evidence type="ECO:0000313" key="1">
    <source>
        <dbReference type="EMBL" id="QJB00573.1"/>
    </source>
</evidence>
<dbReference type="AlphaFoldDB" id="A0A6M3M461"/>
<organism evidence="1">
    <name type="scientific">viral metagenome</name>
    <dbReference type="NCBI Taxonomy" id="1070528"/>
    <lineage>
        <taxon>unclassified sequences</taxon>
        <taxon>metagenomes</taxon>
        <taxon>organismal metagenomes</taxon>
    </lineage>
</organism>
<dbReference type="EMBL" id="MT143882">
    <property type="protein sequence ID" value="QJB04411.1"/>
    <property type="molecule type" value="Genomic_DNA"/>
</dbReference>
<name>A0A6M3M461_9ZZZZ</name>
<accession>A0A6M3M461</accession>
<reference evidence="1" key="1">
    <citation type="submission" date="2020-03" db="EMBL/GenBank/DDBJ databases">
        <title>The deep terrestrial virosphere.</title>
        <authorList>
            <person name="Holmfeldt K."/>
            <person name="Nilsson E."/>
            <person name="Simone D."/>
            <person name="Lopez-Fernandez M."/>
            <person name="Wu X."/>
            <person name="de Brujin I."/>
            <person name="Lundin D."/>
            <person name="Andersson A."/>
            <person name="Bertilsson S."/>
            <person name="Dopson M."/>
        </authorList>
    </citation>
    <scope>NUCLEOTIDE SEQUENCE</scope>
    <source>
        <strain evidence="1">MM171A00411</strain>
        <strain evidence="2">MM171B00292</strain>
    </source>
</reference>
<evidence type="ECO:0000313" key="2">
    <source>
        <dbReference type="EMBL" id="QJB04411.1"/>
    </source>
</evidence>
<dbReference type="EMBL" id="MT143696">
    <property type="protein sequence ID" value="QJB00573.1"/>
    <property type="molecule type" value="Genomic_DNA"/>
</dbReference>
<gene>
    <name evidence="1" type="ORF">MM171A00411_0035</name>
    <name evidence="2" type="ORF">MM171B00292_0012</name>
</gene>
<proteinExistence type="predicted"/>